<dbReference type="GO" id="GO:0016020">
    <property type="term" value="C:membrane"/>
    <property type="evidence" value="ECO:0007669"/>
    <property type="project" value="InterPro"/>
</dbReference>
<dbReference type="InterPro" id="IPR015919">
    <property type="entry name" value="Cadherin-like_sf"/>
</dbReference>
<evidence type="ECO:0000313" key="1">
    <source>
        <dbReference type="EMBL" id="KAH3863424.1"/>
    </source>
</evidence>
<organism evidence="1 2">
    <name type="scientific">Dreissena polymorpha</name>
    <name type="common">Zebra mussel</name>
    <name type="synonym">Mytilus polymorpha</name>
    <dbReference type="NCBI Taxonomy" id="45954"/>
    <lineage>
        <taxon>Eukaryota</taxon>
        <taxon>Metazoa</taxon>
        <taxon>Spiralia</taxon>
        <taxon>Lophotrochozoa</taxon>
        <taxon>Mollusca</taxon>
        <taxon>Bivalvia</taxon>
        <taxon>Autobranchia</taxon>
        <taxon>Heteroconchia</taxon>
        <taxon>Euheterodonta</taxon>
        <taxon>Imparidentia</taxon>
        <taxon>Neoheterodontei</taxon>
        <taxon>Myida</taxon>
        <taxon>Dreissenoidea</taxon>
        <taxon>Dreissenidae</taxon>
        <taxon>Dreissena</taxon>
    </lineage>
</organism>
<dbReference type="GO" id="GO:0005509">
    <property type="term" value="F:calcium ion binding"/>
    <property type="evidence" value="ECO:0007669"/>
    <property type="project" value="InterPro"/>
</dbReference>
<dbReference type="Gene3D" id="2.60.40.60">
    <property type="entry name" value="Cadherins"/>
    <property type="match status" value="1"/>
</dbReference>
<evidence type="ECO:0000313" key="2">
    <source>
        <dbReference type="Proteomes" id="UP000828390"/>
    </source>
</evidence>
<proteinExistence type="predicted"/>
<dbReference type="EMBL" id="JAIWYP010000002">
    <property type="protein sequence ID" value="KAH3863424.1"/>
    <property type="molecule type" value="Genomic_DNA"/>
</dbReference>
<dbReference type="AlphaFoldDB" id="A0A9D4LT63"/>
<accession>A0A9D4LT63</accession>
<protein>
    <submittedName>
        <fullName evidence="1">Uncharacterized protein</fullName>
    </submittedName>
</protein>
<comment type="caution">
    <text evidence="1">The sequence shown here is derived from an EMBL/GenBank/DDBJ whole genome shotgun (WGS) entry which is preliminary data.</text>
</comment>
<name>A0A9D4LT63_DREPO</name>
<dbReference type="Proteomes" id="UP000828390">
    <property type="component" value="Unassembled WGS sequence"/>
</dbReference>
<dbReference type="SUPFAM" id="SSF49313">
    <property type="entry name" value="Cadherin-like"/>
    <property type="match status" value="1"/>
</dbReference>
<reference evidence="1" key="2">
    <citation type="submission" date="2020-11" db="EMBL/GenBank/DDBJ databases">
        <authorList>
            <person name="McCartney M.A."/>
            <person name="Auch B."/>
            <person name="Kono T."/>
            <person name="Mallez S."/>
            <person name="Becker A."/>
            <person name="Gohl D.M."/>
            <person name="Silverstein K.A.T."/>
            <person name="Koren S."/>
            <person name="Bechman K.B."/>
            <person name="Herman A."/>
            <person name="Abrahante J.E."/>
            <person name="Garbe J."/>
        </authorList>
    </citation>
    <scope>NUCLEOTIDE SEQUENCE</scope>
    <source>
        <strain evidence="1">Duluth1</strain>
        <tissue evidence="1">Whole animal</tissue>
    </source>
</reference>
<keyword evidence="2" id="KW-1185">Reference proteome</keyword>
<reference evidence="1" key="1">
    <citation type="journal article" date="2019" name="bioRxiv">
        <title>The Genome of the Zebra Mussel, Dreissena polymorpha: A Resource for Invasive Species Research.</title>
        <authorList>
            <person name="McCartney M.A."/>
            <person name="Auch B."/>
            <person name="Kono T."/>
            <person name="Mallez S."/>
            <person name="Zhang Y."/>
            <person name="Obille A."/>
            <person name="Becker A."/>
            <person name="Abrahante J.E."/>
            <person name="Garbe J."/>
            <person name="Badalamenti J.P."/>
            <person name="Herman A."/>
            <person name="Mangelson H."/>
            <person name="Liachko I."/>
            <person name="Sullivan S."/>
            <person name="Sone E.D."/>
            <person name="Koren S."/>
            <person name="Silverstein K.A.T."/>
            <person name="Beckman K.B."/>
            <person name="Gohl D.M."/>
        </authorList>
    </citation>
    <scope>NUCLEOTIDE SEQUENCE</scope>
    <source>
        <strain evidence="1">Duluth1</strain>
        <tissue evidence="1">Whole animal</tissue>
    </source>
</reference>
<sequence length="51" mass="5833">MKDTSTFNVTSDGELWLVHSLNKTCQKTYVLTVTATDLAQPPSDRWYTRIV</sequence>
<gene>
    <name evidence="1" type="ORF">DPMN_026412</name>
</gene>